<dbReference type="AlphaFoldDB" id="A0A6H1ZP41"/>
<keyword evidence="2" id="KW-0812">Transmembrane</keyword>
<evidence type="ECO:0000256" key="2">
    <source>
        <dbReference type="SAM" id="Phobius"/>
    </source>
</evidence>
<organism evidence="3">
    <name type="scientific">viral metagenome</name>
    <dbReference type="NCBI Taxonomy" id="1070528"/>
    <lineage>
        <taxon>unclassified sequences</taxon>
        <taxon>metagenomes</taxon>
        <taxon>organismal metagenomes</taxon>
    </lineage>
</organism>
<evidence type="ECO:0000313" key="3">
    <source>
        <dbReference type="EMBL" id="QJA49278.1"/>
    </source>
</evidence>
<evidence type="ECO:0000313" key="4">
    <source>
        <dbReference type="EMBL" id="QJH98452.1"/>
    </source>
</evidence>
<reference evidence="3" key="1">
    <citation type="submission" date="2020-03" db="EMBL/GenBank/DDBJ databases">
        <title>The deep terrestrial virosphere.</title>
        <authorList>
            <person name="Holmfeldt K."/>
            <person name="Nilsson E."/>
            <person name="Simone D."/>
            <person name="Lopez-Fernandez M."/>
            <person name="Wu X."/>
            <person name="de Brujin I."/>
            <person name="Lundin D."/>
            <person name="Andersson A."/>
            <person name="Bertilsson S."/>
            <person name="Dopson M."/>
        </authorList>
    </citation>
    <scope>NUCLEOTIDE SEQUENCE</scope>
    <source>
        <strain evidence="3">TM448A01287</strain>
        <strain evidence="4">TM448B01325</strain>
    </source>
</reference>
<dbReference type="EMBL" id="MT144128">
    <property type="protein sequence ID" value="QJA49278.1"/>
    <property type="molecule type" value="Genomic_DNA"/>
</dbReference>
<protein>
    <submittedName>
        <fullName evidence="3">Uncharacterized protein</fullName>
    </submittedName>
</protein>
<name>A0A6H1ZP41_9ZZZZ</name>
<keyword evidence="2" id="KW-0472">Membrane</keyword>
<sequence>MGAILPIAIIIAAYIGTTAAVIAAVTTVTVVAIAAAVIAVAATAASTYFYVQGDIKNSMLMSGIALAAGIGGIYLTYTNIVGTQAALMAEGTAHAIAAAEAYNATAVMTMATWVHGVYSGWQTISSALHLDMLYKIHQIAYLVSEDYRLQWAKIYQQVNEVGTALGMGAHTLNLLFENARTAVLDISTGMGKRFDLAEVTWLSTYNEMLKEWDKTATQYAKNPENFIWWITQNVYRPGYDAKASAMLSIMRGVDSALGLVKSTAETLTKVRNDVMKLIGDLPEVIRKEIMPKLEKVVKEFDDFMKLTYDPTMKMINSAFAVVGKDLDEQKEKARLLTDRLKRPGHYLKEIDSLPDAERHEDELTLADIANRQMNRGAEDFAGMTNMFESLTDEDIERGIEVPEPPAFPKAKFKPYKPLEPGETEKKDSPFVGDY</sequence>
<proteinExistence type="predicted"/>
<keyword evidence="2" id="KW-1133">Transmembrane helix</keyword>
<feature type="region of interest" description="Disordered" evidence="1">
    <location>
        <begin position="396"/>
        <end position="434"/>
    </location>
</feature>
<dbReference type="EMBL" id="MT144734">
    <property type="protein sequence ID" value="QJH98452.1"/>
    <property type="molecule type" value="Genomic_DNA"/>
</dbReference>
<feature type="transmembrane region" description="Helical" evidence="2">
    <location>
        <begin position="31"/>
        <end position="51"/>
    </location>
</feature>
<evidence type="ECO:0000256" key="1">
    <source>
        <dbReference type="SAM" id="MobiDB-lite"/>
    </source>
</evidence>
<feature type="transmembrane region" description="Helical" evidence="2">
    <location>
        <begin position="7"/>
        <end position="25"/>
    </location>
</feature>
<feature type="transmembrane region" description="Helical" evidence="2">
    <location>
        <begin position="58"/>
        <end position="77"/>
    </location>
</feature>
<accession>A0A6H1ZP41</accession>
<gene>
    <name evidence="3" type="ORF">TM448A01287_0009</name>
    <name evidence="4" type="ORF">TM448B01325_0011</name>
</gene>